<dbReference type="GO" id="GO:0005576">
    <property type="term" value="C:extracellular region"/>
    <property type="evidence" value="ECO:0007669"/>
    <property type="project" value="UniProtKB-SubCell"/>
</dbReference>
<dbReference type="InterPro" id="IPR010930">
    <property type="entry name" value="Flg_bb/hook_C_dom"/>
</dbReference>
<keyword evidence="8" id="KW-0969">Cilium</keyword>
<accession>A0A3B0RK92</accession>
<keyword evidence="8" id="KW-0966">Cell projection</keyword>
<evidence type="ECO:0000259" key="6">
    <source>
        <dbReference type="Pfam" id="PF06429"/>
    </source>
</evidence>
<sequence>MSDMLSIGASGVRAYQRALSTVSVNISNAENPNYVRRDLRLTEMAITSGVDPYHNYQISFGGVQANGLARATDPFLEANVRLTGASLYGAETRARWAGATENGLNVGENGVGSKLNQIFSRGQELSAAPFDNILRTQFIADIDSAVQSINRSATNLAAISDQIIGSAQQEVTAFNDALENLAETNLSLRTAVEGSPKQAALLDQRDTALAVLSERMNVSISFAEKGVANISFDGQSLVDIGEAFTLAVDPDTDGNFNLSVAGTALANPSQGSLSALITSAATNTQRRAELDNMAGILVADLNGWQASGETDSGSAGPPLLSMSAGAASLTLLTRATADLALAAPSGAANGNILALSNFRGTGGAEQAWTNIVGAQAIIAASAQSENAAATSQHEAARTARDNLSGVDLDREAADLIRFQQAYDASARVIQVARETMQSIFAIF</sequence>
<dbReference type="GO" id="GO:0005198">
    <property type="term" value="F:structural molecule activity"/>
    <property type="evidence" value="ECO:0007669"/>
    <property type="project" value="InterPro"/>
</dbReference>
<dbReference type="GO" id="GO:0009424">
    <property type="term" value="C:bacterial-type flagellum hook"/>
    <property type="evidence" value="ECO:0007669"/>
    <property type="project" value="InterPro"/>
</dbReference>
<comment type="similarity">
    <text evidence="3">Belongs to the flagella basal body rod proteins family.</text>
</comment>
<gene>
    <name evidence="8" type="ORF">MNBD_ALPHA04-108</name>
</gene>
<evidence type="ECO:0000313" key="8">
    <source>
        <dbReference type="EMBL" id="VAV93894.1"/>
    </source>
</evidence>
<reference evidence="8" key="1">
    <citation type="submission" date="2018-06" db="EMBL/GenBank/DDBJ databases">
        <authorList>
            <person name="Zhirakovskaya E."/>
        </authorList>
    </citation>
    <scope>NUCLEOTIDE SEQUENCE</scope>
</reference>
<comment type="subcellular location">
    <subcellularLocation>
        <location evidence="1">Bacterial flagellum</location>
    </subcellularLocation>
    <subcellularLocation>
        <location evidence="2">Secreted</location>
    </subcellularLocation>
</comment>
<dbReference type="InterPro" id="IPR002371">
    <property type="entry name" value="FlgK"/>
</dbReference>
<dbReference type="AlphaFoldDB" id="A0A3B0RK92"/>
<dbReference type="Pfam" id="PF22638">
    <property type="entry name" value="FlgK_D1"/>
    <property type="match status" value="1"/>
</dbReference>
<evidence type="ECO:0000259" key="7">
    <source>
        <dbReference type="Pfam" id="PF22638"/>
    </source>
</evidence>
<evidence type="ECO:0000256" key="3">
    <source>
        <dbReference type="ARBA" id="ARBA00009677"/>
    </source>
</evidence>
<feature type="domain" description="Flagellar basal-body/hook protein C-terminal" evidence="6">
    <location>
        <begin position="404"/>
        <end position="439"/>
    </location>
</feature>
<dbReference type="InterPro" id="IPR053927">
    <property type="entry name" value="FlgK_helical"/>
</dbReference>
<organism evidence="8">
    <name type="scientific">hydrothermal vent metagenome</name>
    <dbReference type="NCBI Taxonomy" id="652676"/>
    <lineage>
        <taxon>unclassified sequences</taxon>
        <taxon>metagenomes</taxon>
        <taxon>ecological metagenomes</taxon>
    </lineage>
</organism>
<dbReference type="Pfam" id="PF06429">
    <property type="entry name" value="Flg_bbr_C"/>
    <property type="match status" value="1"/>
</dbReference>
<protein>
    <submittedName>
        <fullName evidence="8">Flagellar hook-associated protein FlgK</fullName>
    </submittedName>
</protein>
<dbReference type="GO" id="GO:0044780">
    <property type="term" value="P:bacterial-type flagellum assembly"/>
    <property type="evidence" value="ECO:0007669"/>
    <property type="project" value="InterPro"/>
</dbReference>
<dbReference type="PANTHER" id="PTHR30033">
    <property type="entry name" value="FLAGELLAR HOOK-ASSOCIATED PROTEIN 1"/>
    <property type="match status" value="1"/>
</dbReference>
<evidence type="ECO:0000256" key="5">
    <source>
        <dbReference type="ARBA" id="ARBA00023143"/>
    </source>
</evidence>
<evidence type="ECO:0000256" key="1">
    <source>
        <dbReference type="ARBA" id="ARBA00004365"/>
    </source>
</evidence>
<keyword evidence="5" id="KW-0975">Bacterial flagellum</keyword>
<feature type="domain" description="Flagellar hook-associated protein FlgK helical" evidence="7">
    <location>
        <begin position="100"/>
        <end position="318"/>
    </location>
</feature>
<keyword evidence="4" id="KW-0964">Secreted</keyword>
<proteinExistence type="inferred from homology"/>
<evidence type="ECO:0000256" key="2">
    <source>
        <dbReference type="ARBA" id="ARBA00004613"/>
    </source>
</evidence>
<keyword evidence="8" id="KW-0282">Flagellum</keyword>
<dbReference type="SUPFAM" id="SSF64518">
    <property type="entry name" value="Phase 1 flagellin"/>
    <property type="match status" value="1"/>
</dbReference>
<name>A0A3B0RK92_9ZZZZ</name>
<dbReference type="PANTHER" id="PTHR30033:SF2">
    <property type="entry name" value="FLAGELLAR HOOK PROTEIN"/>
    <property type="match status" value="1"/>
</dbReference>
<dbReference type="NCBIfam" id="TIGR02492">
    <property type="entry name" value="flgK_ends"/>
    <property type="match status" value="1"/>
</dbReference>
<evidence type="ECO:0000256" key="4">
    <source>
        <dbReference type="ARBA" id="ARBA00022525"/>
    </source>
</evidence>
<dbReference type="EMBL" id="UOEF01000173">
    <property type="protein sequence ID" value="VAV93894.1"/>
    <property type="molecule type" value="Genomic_DNA"/>
</dbReference>